<name>A0ABQ0BGM5_9FIRM</name>
<dbReference type="RefSeq" id="WP_244807241.1">
    <property type="nucleotide sequence ID" value="NZ_BAABYW010000001.1"/>
</dbReference>
<dbReference type="Proteomes" id="UP001600943">
    <property type="component" value="Unassembled WGS sequence"/>
</dbReference>
<organism evidence="1 2">
    <name type="scientific">Blautia hominis</name>
    <dbReference type="NCBI Taxonomy" id="2025493"/>
    <lineage>
        <taxon>Bacteria</taxon>
        <taxon>Bacillati</taxon>
        <taxon>Bacillota</taxon>
        <taxon>Clostridia</taxon>
        <taxon>Lachnospirales</taxon>
        <taxon>Lachnospiraceae</taxon>
        <taxon>Blautia</taxon>
    </lineage>
</organism>
<proteinExistence type="predicted"/>
<comment type="caution">
    <text evidence="1">The sequence shown here is derived from an EMBL/GenBank/DDBJ whole genome shotgun (WGS) entry which is preliminary data.</text>
</comment>
<protein>
    <submittedName>
        <fullName evidence="1">Uncharacterized protein</fullName>
    </submittedName>
</protein>
<accession>A0ABQ0BGM5</accession>
<keyword evidence="2" id="KW-1185">Reference proteome</keyword>
<gene>
    <name evidence="1" type="ORF">K040078D81_47290</name>
</gene>
<evidence type="ECO:0000313" key="2">
    <source>
        <dbReference type="Proteomes" id="UP001600943"/>
    </source>
</evidence>
<dbReference type="EMBL" id="BAABYW010000001">
    <property type="protein sequence ID" value="GAA6410612.1"/>
    <property type="molecule type" value="Genomic_DNA"/>
</dbReference>
<reference evidence="1 2" key="1">
    <citation type="submission" date="2024-04" db="EMBL/GenBank/DDBJ databases">
        <title>Defined microbial consortia suppress multidrug-resistant proinflammatory Enterobacteriaceae via ecological control.</title>
        <authorList>
            <person name="Furuichi M."/>
            <person name="Kawaguchi T."/>
            <person name="Pust M."/>
            <person name="Yasuma K."/>
            <person name="Plichta D."/>
            <person name="Hasegawa N."/>
            <person name="Ohya T."/>
            <person name="Bhattarai S."/>
            <person name="Sasajima S."/>
            <person name="Aoto Y."/>
            <person name="Tuganbaev T."/>
            <person name="Yaginuma M."/>
            <person name="Ueda M."/>
            <person name="Okahashi N."/>
            <person name="Amafuji K."/>
            <person name="Kiridooshi Y."/>
            <person name="Sugita K."/>
            <person name="Strazar M."/>
            <person name="Skelly A."/>
            <person name="Suda W."/>
            <person name="Hattori M."/>
            <person name="Nakamoto N."/>
            <person name="Caballero S."/>
            <person name="Norman J."/>
            <person name="Olle B."/>
            <person name="Tanoue T."/>
            <person name="Arita M."/>
            <person name="Bucci V."/>
            <person name="Atarashi K."/>
            <person name="Xavier R."/>
            <person name="Honda K."/>
        </authorList>
    </citation>
    <scope>NUCLEOTIDE SEQUENCE [LARGE SCALE GENOMIC DNA]</scope>
    <source>
        <strain evidence="2">k04-0078-D8-1</strain>
    </source>
</reference>
<evidence type="ECO:0000313" key="1">
    <source>
        <dbReference type="EMBL" id="GAA6410612.1"/>
    </source>
</evidence>
<sequence>MTEREFLQIHRNNMELTSLQAKYDKIVGGSLVLGKEISGMPYVGRVFDTSMSKTEERVDIEIQYKDLYYRNQLLINKARDYIAELPDMTLRMILTLKYINGMMTYDVAAAIGISEKMCQRILKVHFSNVF</sequence>